<organism evidence="3 4">
    <name type="scientific">Chitinophaga ginsengisegetis</name>
    <dbReference type="NCBI Taxonomy" id="393003"/>
    <lineage>
        <taxon>Bacteria</taxon>
        <taxon>Pseudomonadati</taxon>
        <taxon>Bacteroidota</taxon>
        <taxon>Chitinophagia</taxon>
        <taxon>Chitinophagales</taxon>
        <taxon>Chitinophagaceae</taxon>
        <taxon>Chitinophaga</taxon>
    </lineage>
</organism>
<feature type="domain" description="Secretion system C-terminal sorting" evidence="2">
    <location>
        <begin position="641"/>
        <end position="706"/>
    </location>
</feature>
<dbReference type="PROSITE" id="PS51257">
    <property type="entry name" value="PROKAR_LIPOPROTEIN"/>
    <property type="match status" value="1"/>
</dbReference>
<dbReference type="RefSeq" id="WP_079472251.1">
    <property type="nucleotide sequence ID" value="NZ_FUZZ01000004.1"/>
</dbReference>
<evidence type="ECO:0000313" key="4">
    <source>
        <dbReference type="Proteomes" id="UP000190166"/>
    </source>
</evidence>
<evidence type="ECO:0000256" key="1">
    <source>
        <dbReference type="SAM" id="SignalP"/>
    </source>
</evidence>
<dbReference type="AlphaFoldDB" id="A0A1T5PA32"/>
<feature type="signal peptide" evidence="1">
    <location>
        <begin position="1"/>
        <end position="19"/>
    </location>
</feature>
<gene>
    <name evidence="3" type="ORF">SAMN05660461_4990</name>
</gene>
<reference evidence="3 4" key="1">
    <citation type="submission" date="2017-02" db="EMBL/GenBank/DDBJ databases">
        <authorList>
            <person name="Peterson S.W."/>
        </authorList>
    </citation>
    <scope>NUCLEOTIDE SEQUENCE [LARGE SCALE GENOMIC DNA]</scope>
    <source>
        <strain evidence="3 4">DSM 18108</strain>
    </source>
</reference>
<dbReference type="PANTHER" id="PTHR24104:SF25">
    <property type="entry name" value="PROTEIN LIN-41"/>
    <property type="match status" value="1"/>
</dbReference>
<dbReference type="SUPFAM" id="SSF63829">
    <property type="entry name" value="Calcium-dependent phosphotriesterase"/>
    <property type="match status" value="1"/>
</dbReference>
<dbReference type="PANTHER" id="PTHR24104">
    <property type="entry name" value="E3 UBIQUITIN-PROTEIN LIGASE NHLRC1-RELATED"/>
    <property type="match status" value="1"/>
</dbReference>
<keyword evidence="4" id="KW-1185">Reference proteome</keyword>
<feature type="chain" id="PRO_5010563001" evidence="1">
    <location>
        <begin position="20"/>
        <end position="718"/>
    </location>
</feature>
<sequence length="718" mass="76614">MKKTISTLWLILTACFSYAQYTTTWVGNNFSDVTNYVGNCARSMWVSPEGVVYTASLWDEKGRNIGIYQNGATVGRMGGTKESQGSAIGGNATHIFTAQQAPNSGKIGRYNRSTKLRDLLFTASAGTGDAIRGIAVSAGRVYVSDSSGNRVAVFTTGGVLIRQWAVTSPGPIAIDSSGAVWVVQLGDGTIRRFDSTGVAGTVLNIGATARPSALYADSVSGQLLVGDQGPDMNIKVYTNLTGTPVLSSTFGALGGYLNETGGIRGAAGDKRFTRVVGIGRDASGKLYVLNNPWGGTWDLGRNGATDIHCYSTAGSLLWTLQALNFEGCAAADAGTDGELLYSGNIIYSYTGVDGGAYVANTVDPYRYPWDARIQMSDRARGQHFGHVANVGGQRILVANNQNADIFYTYYFNPATDGYIAIPGDTISKVRNGFCLDSLGDIWISQDKTNAIQHYPLTGFAGNGKPIWGPVISTPVPATIARLNQLQYIPASDVMVLAGGNTDWTLIGNRIEVYHGWVAGNRTPDTVITLSRAQAKSMSAAGNYLFVGYYAIPDIDVFDLTTGALVLTMNSSNPNVYVGNDVDSQYGIKAYHRSTGEYMITKDDYNANKIVLYLWTPPAAVDSSSSPLAAGKLNTMASGLNVYPNPVVNILNADIRLTKPKICTVSIYDLSGKIVKTIAAKTNGPWKIDVSSLPQSTYILVVSDAGNGQMIGQRKFIKQ</sequence>
<evidence type="ECO:0000313" key="3">
    <source>
        <dbReference type="EMBL" id="SKD09109.1"/>
    </source>
</evidence>
<dbReference type="NCBIfam" id="TIGR04183">
    <property type="entry name" value="Por_Secre_tail"/>
    <property type="match status" value="1"/>
</dbReference>
<dbReference type="GO" id="GO:0008270">
    <property type="term" value="F:zinc ion binding"/>
    <property type="evidence" value="ECO:0007669"/>
    <property type="project" value="UniProtKB-KW"/>
</dbReference>
<dbReference type="Gene3D" id="2.120.10.30">
    <property type="entry name" value="TolB, C-terminal domain"/>
    <property type="match status" value="1"/>
</dbReference>
<accession>A0A1T5PA32</accession>
<dbReference type="InterPro" id="IPR050952">
    <property type="entry name" value="TRIM-NHL_E3_ligases"/>
</dbReference>
<dbReference type="Proteomes" id="UP000190166">
    <property type="component" value="Unassembled WGS sequence"/>
</dbReference>
<proteinExistence type="predicted"/>
<evidence type="ECO:0000259" key="2">
    <source>
        <dbReference type="Pfam" id="PF18962"/>
    </source>
</evidence>
<dbReference type="InterPro" id="IPR026444">
    <property type="entry name" value="Secre_tail"/>
</dbReference>
<keyword evidence="1" id="KW-0732">Signal</keyword>
<dbReference type="InterPro" id="IPR011042">
    <property type="entry name" value="6-blade_b-propeller_TolB-like"/>
</dbReference>
<name>A0A1T5PA32_9BACT</name>
<dbReference type="Pfam" id="PF18962">
    <property type="entry name" value="Por_Secre_tail"/>
    <property type="match status" value="1"/>
</dbReference>
<dbReference type="EMBL" id="FUZZ01000004">
    <property type="protein sequence ID" value="SKD09109.1"/>
    <property type="molecule type" value="Genomic_DNA"/>
</dbReference>
<protein>
    <submittedName>
        <fullName evidence="3">Por secretion system C-terminal sorting domain-containing protein</fullName>
    </submittedName>
</protein>
<dbReference type="STRING" id="393003.SAMN05660461_4990"/>